<keyword evidence="8" id="KW-1185">Reference proteome</keyword>
<gene>
    <name evidence="7" type="ORF">DASB73_023660</name>
</gene>
<dbReference type="Proteomes" id="UP001362899">
    <property type="component" value="Unassembled WGS sequence"/>
</dbReference>
<keyword evidence="1 4" id="KW-0479">Metal-binding</keyword>
<reference evidence="7 8" key="1">
    <citation type="journal article" date="2023" name="Elife">
        <title>Identification of key yeast species and microbe-microbe interactions impacting larval growth of Drosophila in the wild.</title>
        <authorList>
            <person name="Mure A."/>
            <person name="Sugiura Y."/>
            <person name="Maeda R."/>
            <person name="Honda K."/>
            <person name="Sakurai N."/>
            <person name="Takahashi Y."/>
            <person name="Watada M."/>
            <person name="Katoh T."/>
            <person name="Gotoh A."/>
            <person name="Gotoh Y."/>
            <person name="Taniguchi I."/>
            <person name="Nakamura K."/>
            <person name="Hayashi T."/>
            <person name="Katayama T."/>
            <person name="Uemura T."/>
            <person name="Hattori Y."/>
        </authorList>
    </citation>
    <scope>NUCLEOTIDE SEQUENCE [LARGE SCALE GENOMIC DNA]</scope>
    <source>
        <strain evidence="7 8">SB-73</strain>
    </source>
</reference>
<evidence type="ECO:0000256" key="5">
    <source>
        <dbReference type="SAM" id="MobiDB-lite"/>
    </source>
</evidence>
<evidence type="ECO:0000256" key="4">
    <source>
        <dbReference type="PROSITE-ProRule" id="PRU00723"/>
    </source>
</evidence>
<accession>A0AAV5RIW2</accession>
<organism evidence="7 8">
    <name type="scientific">Starmerella bacillaris</name>
    <name type="common">Yeast</name>
    <name type="synonym">Candida zemplinina</name>
    <dbReference type="NCBI Taxonomy" id="1247836"/>
    <lineage>
        <taxon>Eukaryota</taxon>
        <taxon>Fungi</taxon>
        <taxon>Dikarya</taxon>
        <taxon>Ascomycota</taxon>
        <taxon>Saccharomycotina</taxon>
        <taxon>Dipodascomycetes</taxon>
        <taxon>Dipodascales</taxon>
        <taxon>Trichomonascaceae</taxon>
        <taxon>Starmerella</taxon>
    </lineage>
</organism>
<evidence type="ECO:0000313" key="8">
    <source>
        <dbReference type="Proteomes" id="UP001362899"/>
    </source>
</evidence>
<protein>
    <recommendedName>
        <fullName evidence="6">C3H1-type domain-containing protein</fullName>
    </recommendedName>
</protein>
<name>A0AAV5RIW2_STABA</name>
<evidence type="ECO:0000256" key="1">
    <source>
        <dbReference type="ARBA" id="ARBA00022723"/>
    </source>
</evidence>
<evidence type="ECO:0000256" key="3">
    <source>
        <dbReference type="ARBA" id="ARBA00022833"/>
    </source>
</evidence>
<comment type="caution">
    <text evidence="7">The sequence shown here is derived from an EMBL/GenBank/DDBJ whole genome shotgun (WGS) entry which is preliminary data.</text>
</comment>
<dbReference type="PANTHER" id="PTHR46156">
    <property type="entry name" value="CCCH ZINGC FINGER"/>
    <property type="match status" value="1"/>
</dbReference>
<feature type="zinc finger region" description="C3H1-type" evidence="4">
    <location>
        <begin position="36"/>
        <end position="64"/>
    </location>
</feature>
<keyword evidence="2 4" id="KW-0863">Zinc-finger</keyword>
<dbReference type="EMBL" id="BTGC01000005">
    <property type="protein sequence ID" value="GMM51408.1"/>
    <property type="molecule type" value="Genomic_DNA"/>
</dbReference>
<feature type="zinc finger region" description="C3H1-type" evidence="4">
    <location>
        <begin position="126"/>
        <end position="154"/>
    </location>
</feature>
<proteinExistence type="predicted"/>
<dbReference type="GO" id="GO:0008270">
    <property type="term" value="F:zinc ion binding"/>
    <property type="evidence" value="ECO:0007669"/>
    <property type="project" value="UniProtKB-KW"/>
</dbReference>
<feature type="domain" description="C3H1-type" evidence="6">
    <location>
        <begin position="36"/>
        <end position="64"/>
    </location>
</feature>
<dbReference type="InterPro" id="IPR000571">
    <property type="entry name" value="Znf_CCCH"/>
</dbReference>
<feature type="domain" description="C3H1-type" evidence="6">
    <location>
        <begin position="95"/>
        <end position="121"/>
    </location>
</feature>
<dbReference type="SUPFAM" id="SSF90229">
    <property type="entry name" value="CCCH zinc finger"/>
    <property type="match status" value="1"/>
</dbReference>
<evidence type="ECO:0000259" key="6">
    <source>
        <dbReference type="PROSITE" id="PS50103"/>
    </source>
</evidence>
<feature type="domain" description="C3H1-type" evidence="6">
    <location>
        <begin position="126"/>
        <end position="154"/>
    </location>
</feature>
<keyword evidence="3 4" id="KW-0862">Zinc</keyword>
<evidence type="ECO:0000256" key="2">
    <source>
        <dbReference type="ARBA" id="ARBA00022771"/>
    </source>
</evidence>
<feature type="zinc finger region" description="C3H1-type" evidence="4">
    <location>
        <begin position="95"/>
        <end position="121"/>
    </location>
</feature>
<dbReference type="PANTHER" id="PTHR46156:SF1">
    <property type="entry name" value="ZINC FINGER CCCH DOMAIN-CONTAINING PROTEIN 3"/>
    <property type="match status" value="1"/>
</dbReference>
<feature type="region of interest" description="Disordered" evidence="5">
    <location>
        <begin position="224"/>
        <end position="251"/>
    </location>
</feature>
<sequence length="267" mass="30087">MSRGRHNLRGYNGRKTGYHIQKKLAQASFDASIRRPKLDIDCAIYQRTGRCDHVKTCKYQHIPEHRALCQAFLKKGVCTTSGHSGRCLLSHEPTPQNTPLCIHFARNNCTKTDCRYAHMYNLGDEPLKADICRSFALNGYCSRGISCTRRHTFDCPEFELTGSCSNPKCRLEHSIVATSSRKVVDIKDDSINIPSFIDFLLKVDKNDFDKSLYVKSAMQTPELAADTESEPLSYSESSSEEILSDSNSNSDHISTLEFDNNAEFVSL</sequence>
<evidence type="ECO:0000313" key="7">
    <source>
        <dbReference type="EMBL" id="GMM51408.1"/>
    </source>
</evidence>
<dbReference type="InterPro" id="IPR036855">
    <property type="entry name" value="Znf_CCCH_sf"/>
</dbReference>
<dbReference type="PROSITE" id="PS50103">
    <property type="entry name" value="ZF_C3H1"/>
    <property type="match status" value="3"/>
</dbReference>
<dbReference type="AlphaFoldDB" id="A0AAV5RIW2"/>
<dbReference type="GO" id="GO:0005634">
    <property type="term" value="C:nucleus"/>
    <property type="evidence" value="ECO:0007669"/>
    <property type="project" value="TreeGrafter"/>
</dbReference>
<dbReference type="Gene3D" id="4.10.1000.10">
    <property type="entry name" value="Zinc finger, CCCH-type"/>
    <property type="match status" value="2"/>
</dbReference>
<dbReference type="SMART" id="SM00356">
    <property type="entry name" value="ZnF_C3H1"/>
    <property type="match status" value="5"/>
</dbReference>